<feature type="region of interest" description="Disordered" evidence="1">
    <location>
        <begin position="173"/>
        <end position="218"/>
    </location>
</feature>
<dbReference type="OrthoDB" id="192148at2759"/>
<organism evidence="2 3">
    <name type="scientific">Trametes pubescens</name>
    <name type="common">White-rot fungus</name>
    <dbReference type="NCBI Taxonomy" id="154538"/>
    <lineage>
        <taxon>Eukaryota</taxon>
        <taxon>Fungi</taxon>
        <taxon>Dikarya</taxon>
        <taxon>Basidiomycota</taxon>
        <taxon>Agaricomycotina</taxon>
        <taxon>Agaricomycetes</taxon>
        <taxon>Polyporales</taxon>
        <taxon>Polyporaceae</taxon>
        <taxon>Trametes</taxon>
    </lineage>
</organism>
<name>A0A1M2VZ29_TRAPU</name>
<dbReference type="GO" id="GO:0007166">
    <property type="term" value="P:cell surface receptor signaling pathway"/>
    <property type="evidence" value="ECO:0007669"/>
    <property type="project" value="InterPro"/>
</dbReference>
<proteinExistence type="predicted"/>
<dbReference type="EMBL" id="MNAD01000446">
    <property type="protein sequence ID" value="OJT12874.1"/>
    <property type="molecule type" value="Genomic_DNA"/>
</dbReference>
<dbReference type="CDD" id="cd21037">
    <property type="entry name" value="MLKL_NTD"/>
    <property type="match status" value="1"/>
</dbReference>
<accession>A0A1M2VZ29</accession>
<dbReference type="InterPro" id="IPR059179">
    <property type="entry name" value="MLKL-like_MCAfunc"/>
</dbReference>
<keyword evidence="3" id="KW-1185">Reference proteome</keyword>
<feature type="compositionally biased region" description="Polar residues" evidence="1">
    <location>
        <begin position="193"/>
        <end position="202"/>
    </location>
</feature>
<dbReference type="Gene3D" id="1.20.930.20">
    <property type="entry name" value="Adaptor protein Cbl, N-terminal domain"/>
    <property type="match status" value="1"/>
</dbReference>
<gene>
    <name evidence="2" type="ORF">TRAPUB_10571</name>
</gene>
<sequence>MDVAIAALKHASTVVAPAIPGLGHVIQAAIGIANTVQVMEVSELLENYHGKDVDKIGPDLKKFRGTLENIQELLNQYLGISKFAFVIKHDKIARQVEELNEKLDDAMTLLLIGVTHHGNQSLGDKLDDIGLRISQADERQRQAHHDQQADNKEIIARLDEMEQLHSVMRATAGDGHAYKPPSKKGGAVRKYSTRSPYKQPESTVPLDREEGPLGQEGELDRTLPCERAKSSTQTLLEKPFKFEDSYMRSAVAANYVAGLHTALQLIEPFKAWLAEQQRPPPPPMWLQDTMGSHPQREYAQSDSPSPAPSTPGDPATTETGAGVYRSRSPDTYHRETPTGENVSATFRNKSQFTFASDGTTWLRRRSMHLRPGTTLTFRSDLPSNFFSATIPDKQPAIVMAYTLETILETVDTTQQTSEAPLWFFMLEHGNLRHHSLFDRRVPWGFWSTDENPTAIPSNIVFCPPLRSRKSAFPFMWQQKLGAQSFSIRARYVITNDHPEFERAS</sequence>
<feature type="compositionally biased region" description="Basic and acidic residues" evidence="1">
    <location>
        <begin position="327"/>
        <end position="337"/>
    </location>
</feature>
<evidence type="ECO:0000313" key="2">
    <source>
        <dbReference type="EMBL" id="OJT12874.1"/>
    </source>
</evidence>
<dbReference type="Proteomes" id="UP000184267">
    <property type="component" value="Unassembled WGS sequence"/>
</dbReference>
<dbReference type="InterPro" id="IPR036537">
    <property type="entry name" value="Adaptor_Cbl_N_dom_sf"/>
</dbReference>
<evidence type="ECO:0000313" key="3">
    <source>
        <dbReference type="Proteomes" id="UP000184267"/>
    </source>
</evidence>
<reference evidence="2 3" key="1">
    <citation type="submission" date="2016-10" db="EMBL/GenBank/DDBJ databases">
        <title>Genome sequence of the basidiomycete white-rot fungus Trametes pubescens.</title>
        <authorList>
            <person name="Makela M.R."/>
            <person name="Granchi Z."/>
            <person name="Peng M."/>
            <person name="De Vries R.P."/>
            <person name="Grigoriev I."/>
            <person name="Riley R."/>
            <person name="Hilden K."/>
        </authorList>
    </citation>
    <scope>NUCLEOTIDE SEQUENCE [LARGE SCALE GENOMIC DNA]</scope>
    <source>
        <strain evidence="2 3">FBCC735</strain>
    </source>
</reference>
<dbReference type="AlphaFoldDB" id="A0A1M2VZ29"/>
<comment type="caution">
    <text evidence="2">The sequence shown here is derived from an EMBL/GenBank/DDBJ whole genome shotgun (WGS) entry which is preliminary data.</text>
</comment>
<feature type="region of interest" description="Disordered" evidence="1">
    <location>
        <begin position="277"/>
        <end position="344"/>
    </location>
</feature>
<evidence type="ECO:0000256" key="1">
    <source>
        <dbReference type="SAM" id="MobiDB-lite"/>
    </source>
</evidence>
<dbReference type="OMA" id="FWSTDEN"/>
<protein>
    <submittedName>
        <fullName evidence="2">Uncharacterized protein</fullName>
    </submittedName>
</protein>